<name>A0ACC6M3M6_9BACI</name>
<sequence length="93" mass="10082">MYSGSSFLKRIVSLFAIPILGVLAIGLCLCTVIAIVGGLLYTFGADINMEFGPNLSVPSYLGLPTGILFGAFLLVIAYFSWRLLKYLVTSWNV</sequence>
<evidence type="ECO:0000313" key="2">
    <source>
        <dbReference type="Proteomes" id="UP001277972"/>
    </source>
</evidence>
<keyword evidence="2" id="KW-1185">Reference proteome</keyword>
<protein>
    <submittedName>
        <fullName evidence="1">Uncharacterized protein</fullName>
    </submittedName>
</protein>
<organism evidence="1 2">
    <name type="scientific">Gracilibacillus pellucidus</name>
    <dbReference type="NCBI Taxonomy" id="3095368"/>
    <lineage>
        <taxon>Bacteria</taxon>
        <taxon>Bacillati</taxon>
        <taxon>Bacillota</taxon>
        <taxon>Bacilli</taxon>
        <taxon>Bacillales</taxon>
        <taxon>Bacillaceae</taxon>
        <taxon>Gracilibacillus</taxon>
    </lineage>
</organism>
<comment type="caution">
    <text evidence="1">The sequence shown here is derived from an EMBL/GenBank/DDBJ whole genome shotgun (WGS) entry which is preliminary data.</text>
</comment>
<reference evidence="1" key="1">
    <citation type="submission" date="2023-11" db="EMBL/GenBank/DDBJ databases">
        <title>Gracilibacillus pellucida a moderately halophilic bacterium isolated from saline soil in Xinjiang province.</title>
        <authorList>
            <person name="Zhang Z."/>
            <person name="Tan F."/>
            <person name="Wang Y."/>
            <person name="Xia M."/>
        </authorList>
    </citation>
    <scope>NUCLEOTIDE SEQUENCE</scope>
    <source>
        <strain evidence="1">S3-1-1</strain>
    </source>
</reference>
<dbReference type="EMBL" id="JAWZSR010000003">
    <property type="protein sequence ID" value="MDX8045568.1"/>
    <property type="molecule type" value="Genomic_DNA"/>
</dbReference>
<gene>
    <name evidence="1" type="ORF">SH601_06165</name>
</gene>
<evidence type="ECO:0000313" key="1">
    <source>
        <dbReference type="EMBL" id="MDX8045568.1"/>
    </source>
</evidence>
<dbReference type="Proteomes" id="UP001277972">
    <property type="component" value="Unassembled WGS sequence"/>
</dbReference>
<accession>A0ACC6M3M6</accession>
<proteinExistence type="predicted"/>